<keyword evidence="2" id="KW-1185">Reference proteome</keyword>
<dbReference type="STRING" id="626522.GCWU000325_02618"/>
<proteinExistence type="predicted"/>
<name>C9LK53_9BACT</name>
<evidence type="ECO:0000313" key="1">
    <source>
        <dbReference type="EMBL" id="EEX70575.1"/>
    </source>
</evidence>
<dbReference type="AlphaFoldDB" id="C9LK53"/>
<comment type="caution">
    <text evidence="1">The sequence shown here is derived from an EMBL/GenBank/DDBJ whole genome shotgun (WGS) entry which is preliminary data.</text>
</comment>
<dbReference type="EMBL" id="ACIJ02000028">
    <property type="protein sequence ID" value="EEX70575.1"/>
    <property type="molecule type" value="Genomic_DNA"/>
</dbReference>
<accession>C9LK53</accession>
<protein>
    <submittedName>
        <fullName evidence="1">Uncharacterized protein</fullName>
    </submittedName>
</protein>
<sequence length="40" mass="4640">MRYISLTRKVEFCNINILLFFVKGVDFFEAIGGFHSLTVL</sequence>
<organism evidence="1 2">
    <name type="scientific">Alloprevotella tannerae ATCC 51259</name>
    <dbReference type="NCBI Taxonomy" id="626522"/>
    <lineage>
        <taxon>Bacteria</taxon>
        <taxon>Pseudomonadati</taxon>
        <taxon>Bacteroidota</taxon>
        <taxon>Bacteroidia</taxon>
        <taxon>Bacteroidales</taxon>
        <taxon>Prevotellaceae</taxon>
        <taxon>Alloprevotella</taxon>
    </lineage>
</organism>
<gene>
    <name evidence="1" type="ORF">GCWU000325_02618</name>
</gene>
<evidence type="ECO:0000313" key="2">
    <source>
        <dbReference type="Proteomes" id="UP000003460"/>
    </source>
</evidence>
<dbReference type="Proteomes" id="UP000003460">
    <property type="component" value="Unassembled WGS sequence"/>
</dbReference>
<reference evidence="1" key="1">
    <citation type="submission" date="2009-09" db="EMBL/GenBank/DDBJ databases">
        <authorList>
            <person name="Weinstock G."/>
            <person name="Sodergren E."/>
            <person name="Clifton S."/>
            <person name="Fulton L."/>
            <person name="Fulton B."/>
            <person name="Courtney L."/>
            <person name="Fronick C."/>
            <person name="Harrison M."/>
            <person name="Strong C."/>
            <person name="Farmer C."/>
            <person name="Delahaunty K."/>
            <person name="Markovic C."/>
            <person name="Hall O."/>
            <person name="Minx P."/>
            <person name="Tomlinson C."/>
            <person name="Mitreva M."/>
            <person name="Nelson J."/>
            <person name="Hou S."/>
            <person name="Wollam A."/>
            <person name="Pepin K.H."/>
            <person name="Johnson M."/>
            <person name="Bhonagiri V."/>
            <person name="Nash W.E."/>
            <person name="Warren W."/>
            <person name="Chinwalla A."/>
            <person name="Mardis E.R."/>
            <person name="Wilson R.K."/>
        </authorList>
    </citation>
    <scope>NUCLEOTIDE SEQUENCE [LARGE SCALE GENOMIC DNA]</scope>
    <source>
        <strain evidence="1">ATCC 51259</strain>
    </source>
</reference>
<dbReference type="HOGENOM" id="CLU_3294583_0_0_10"/>